<feature type="compositionally biased region" description="Pro residues" evidence="1">
    <location>
        <begin position="1"/>
        <end position="13"/>
    </location>
</feature>
<reference evidence="4" key="1">
    <citation type="journal article" date="2016" name="Nat. Genet.">
        <title>The genome sequences of Arachis duranensis and Arachis ipaensis, the diploid ancestors of cultivated peanut.</title>
        <authorList>
            <person name="Bertioli D.J."/>
            <person name="Cannon S.B."/>
            <person name="Froenicke L."/>
            <person name="Huang G."/>
            <person name="Farmer A.D."/>
            <person name="Cannon E.K."/>
            <person name="Liu X."/>
            <person name="Gao D."/>
            <person name="Clevenger J."/>
            <person name="Dash S."/>
            <person name="Ren L."/>
            <person name="Moretzsohn M.C."/>
            <person name="Shirasawa K."/>
            <person name="Huang W."/>
            <person name="Vidigal B."/>
            <person name="Abernathy B."/>
            <person name="Chu Y."/>
            <person name="Niederhuth C.E."/>
            <person name="Umale P."/>
            <person name="Araujo A.C."/>
            <person name="Kozik A."/>
            <person name="Kim K.D."/>
            <person name="Burow M.D."/>
            <person name="Varshney R.K."/>
            <person name="Wang X."/>
            <person name="Zhang X."/>
            <person name="Barkley N."/>
            <person name="Guimaraes P.M."/>
            <person name="Isobe S."/>
            <person name="Guo B."/>
            <person name="Liao B."/>
            <person name="Stalker H.T."/>
            <person name="Schmitz R.J."/>
            <person name="Scheffler B.E."/>
            <person name="Leal-Bertioli S.C."/>
            <person name="Xun X."/>
            <person name="Jackson S.A."/>
            <person name="Michelmore R."/>
            <person name="Ozias-Akins P."/>
        </authorList>
    </citation>
    <scope>NUCLEOTIDE SEQUENCE [LARGE SCALE GENOMIC DNA]</scope>
    <source>
        <strain evidence="4">cv. V14167</strain>
    </source>
</reference>
<dbReference type="KEGG" id="adu:127748309"/>
<gene>
    <name evidence="5" type="primary">LOC127748309</name>
</gene>
<evidence type="ECO:0000256" key="1">
    <source>
        <dbReference type="SAM" id="MobiDB-lite"/>
    </source>
</evidence>
<organism evidence="4 5">
    <name type="scientific">Arachis duranensis</name>
    <name type="common">Wild peanut</name>
    <dbReference type="NCBI Taxonomy" id="130453"/>
    <lineage>
        <taxon>Eukaryota</taxon>
        <taxon>Viridiplantae</taxon>
        <taxon>Streptophyta</taxon>
        <taxon>Embryophyta</taxon>
        <taxon>Tracheophyta</taxon>
        <taxon>Spermatophyta</taxon>
        <taxon>Magnoliopsida</taxon>
        <taxon>eudicotyledons</taxon>
        <taxon>Gunneridae</taxon>
        <taxon>Pentapetalae</taxon>
        <taxon>rosids</taxon>
        <taxon>fabids</taxon>
        <taxon>Fabales</taxon>
        <taxon>Fabaceae</taxon>
        <taxon>Papilionoideae</taxon>
        <taxon>50 kb inversion clade</taxon>
        <taxon>dalbergioids sensu lato</taxon>
        <taxon>Dalbergieae</taxon>
        <taxon>Pterocarpus clade</taxon>
        <taxon>Arachis</taxon>
    </lineage>
</organism>
<dbReference type="SUPFAM" id="SSF53098">
    <property type="entry name" value="Ribonuclease H-like"/>
    <property type="match status" value="1"/>
</dbReference>
<dbReference type="PANTHER" id="PTHR23272:SF161">
    <property type="entry name" value="ZINC FINGER BED DOMAIN-CONTAINING PROTEIN RICESLEEPER 1-LIKE"/>
    <property type="match status" value="1"/>
</dbReference>
<accession>A0A9C6WU28</accession>
<dbReference type="InterPro" id="IPR008906">
    <property type="entry name" value="HATC_C_dom"/>
</dbReference>
<dbReference type="Proteomes" id="UP000515211">
    <property type="component" value="Chromosome 1"/>
</dbReference>
<feature type="domain" description="HAT C-terminal dimerisation" evidence="2">
    <location>
        <begin position="329"/>
        <end position="411"/>
    </location>
</feature>
<feature type="region of interest" description="Disordered" evidence="1">
    <location>
        <begin position="1"/>
        <end position="53"/>
    </location>
</feature>
<feature type="compositionally biased region" description="Polar residues" evidence="1">
    <location>
        <begin position="39"/>
        <end position="49"/>
    </location>
</feature>
<dbReference type="GO" id="GO:0003677">
    <property type="term" value="F:DNA binding"/>
    <property type="evidence" value="ECO:0007669"/>
    <property type="project" value="InterPro"/>
</dbReference>
<sequence length="451" mass="51996">MQTQPPSLPPLPPHSDQNNEGTRSKRRRGKANVADESPNPGQSEEQGTRNTRKHVRLRSWTWEHFKKDDSGPKSRAICKWCCAHILNLVVNDGLKDMYSSINKIRNAVRYVRTSPSRMDRFKSCIKEARIQDCSCVQLDVPTRWNSTYIMLDSALKFQKAFKRLSERDAEFVMMQGGIPKNEDWDNARCFMSSLKTWADSNDILFKGMATKMKAKHDKYWDNLRNMNMMIFVAVVLDPRYKIKFVEWSFQRLFEKEDVDFLCGKVNEVFNDLFNSYMVALNSDQAHQSAQHSQDVDMDDSAFDDVRFAAAFENDVQASESVNTNEVDLYLMGSLEKPVDPSSFDILTWWKVTSNNYKYPVLSQIAMDILAMPVSTIASEPASSTRGRMLNQYRSSLTPKIVEVLICAQNWFRANSLPIDLEESFEEFEKLEKELEPIPQLIDEEDSGDESD</sequence>
<dbReference type="Pfam" id="PF05699">
    <property type="entry name" value="Dimer_Tnp_hAT"/>
    <property type="match status" value="1"/>
</dbReference>
<dbReference type="GeneID" id="127748309"/>
<protein>
    <submittedName>
        <fullName evidence="5">Zinc finger BED domain-containing protein RICESLEEPER 2-like</fullName>
    </submittedName>
</protein>
<dbReference type="AlphaFoldDB" id="A0A9C6WU28"/>
<keyword evidence="4" id="KW-1185">Reference proteome</keyword>
<dbReference type="PANTHER" id="PTHR23272">
    <property type="entry name" value="BED FINGER-RELATED"/>
    <property type="match status" value="1"/>
</dbReference>
<dbReference type="InterPro" id="IPR025525">
    <property type="entry name" value="hAT-like_transposase_RNase-H"/>
</dbReference>
<evidence type="ECO:0000259" key="3">
    <source>
        <dbReference type="Pfam" id="PF14372"/>
    </source>
</evidence>
<evidence type="ECO:0000259" key="2">
    <source>
        <dbReference type="Pfam" id="PF05699"/>
    </source>
</evidence>
<proteinExistence type="predicted"/>
<dbReference type="Pfam" id="PF14372">
    <property type="entry name" value="hAT-like_RNase-H"/>
    <property type="match status" value="1"/>
</dbReference>
<dbReference type="InterPro" id="IPR012337">
    <property type="entry name" value="RNaseH-like_sf"/>
</dbReference>
<reference evidence="5" key="2">
    <citation type="submission" date="2025-08" db="UniProtKB">
        <authorList>
            <consortium name="RefSeq"/>
        </authorList>
    </citation>
    <scope>IDENTIFICATION</scope>
    <source>
        <tissue evidence="5">Whole plant</tissue>
    </source>
</reference>
<dbReference type="GO" id="GO:0046983">
    <property type="term" value="F:protein dimerization activity"/>
    <property type="evidence" value="ECO:0007669"/>
    <property type="project" value="InterPro"/>
</dbReference>
<evidence type="ECO:0000313" key="5">
    <source>
        <dbReference type="RefSeq" id="XP_052118519.1"/>
    </source>
</evidence>
<feature type="domain" description="hAT-like transposase RNase-H fold" evidence="3">
    <location>
        <begin position="193"/>
        <end position="276"/>
    </location>
</feature>
<name>A0A9C6WU28_ARADU</name>
<evidence type="ECO:0000313" key="4">
    <source>
        <dbReference type="Proteomes" id="UP000515211"/>
    </source>
</evidence>
<dbReference type="RefSeq" id="XP_052118519.1">
    <property type="nucleotide sequence ID" value="XM_052262559.1"/>
</dbReference>